<dbReference type="RefSeq" id="WP_208098254.1">
    <property type="nucleotide sequence ID" value="NZ_JAGDYM010000013.1"/>
</dbReference>
<evidence type="ECO:0000259" key="5">
    <source>
        <dbReference type="PROSITE" id="PS50977"/>
    </source>
</evidence>
<dbReference type="InterPro" id="IPR050109">
    <property type="entry name" value="HTH-type_TetR-like_transc_reg"/>
</dbReference>
<dbReference type="PANTHER" id="PTHR30055:SF234">
    <property type="entry name" value="HTH-TYPE TRANSCRIPTIONAL REGULATOR BETI"/>
    <property type="match status" value="1"/>
</dbReference>
<accession>A0A939SCI7</accession>
<evidence type="ECO:0000256" key="1">
    <source>
        <dbReference type="ARBA" id="ARBA00023015"/>
    </source>
</evidence>
<dbReference type="PANTHER" id="PTHR30055">
    <property type="entry name" value="HTH-TYPE TRANSCRIPTIONAL REGULATOR RUTR"/>
    <property type="match status" value="1"/>
</dbReference>
<keyword evidence="2 4" id="KW-0238">DNA-binding</keyword>
<dbReference type="Gene3D" id="1.10.357.10">
    <property type="entry name" value="Tetracycline Repressor, domain 2"/>
    <property type="match status" value="1"/>
</dbReference>
<keyword evidence="1" id="KW-0805">Transcription regulation</keyword>
<sequence>MNQHVEAHTTGAHRVGRDADRTRAALIAAASERFARVGYAATTVREICADAGANVSLINRYFGSKAGLFERCLTDAIDQLTDNDDAPLVLHELPAALTRQITATTPPGATAQVLLLLLRSSDNVQAERARTRALHTIGDRLAGASTAPDARLRGQLLLAATIGITALRTTDLRPLADATPDALAAPMRDLITALLGPAKNNR</sequence>
<dbReference type="InterPro" id="IPR041678">
    <property type="entry name" value="TetR_C_16"/>
</dbReference>
<protein>
    <submittedName>
        <fullName evidence="6">TetR/AcrR family transcriptional regulator</fullName>
    </submittedName>
</protein>
<organism evidence="6 7">
    <name type="scientific">Leucobacter weissii</name>
    <dbReference type="NCBI Taxonomy" id="1983706"/>
    <lineage>
        <taxon>Bacteria</taxon>
        <taxon>Bacillati</taxon>
        <taxon>Actinomycetota</taxon>
        <taxon>Actinomycetes</taxon>
        <taxon>Micrococcales</taxon>
        <taxon>Microbacteriaceae</taxon>
        <taxon>Leucobacter</taxon>
    </lineage>
</organism>
<dbReference type="EMBL" id="JAGDYM010000013">
    <property type="protein sequence ID" value="MBO1902485.1"/>
    <property type="molecule type" value="Genomic_DNA"/>
</dbReference>
<dbReference type="AlphaFoldDB" id="A0A939SCI7"/>
<dbReference type="Pfam" id="PF17920">
    <property type="entry name" value="TetR_C_16"/>
    <property type="match status" value="1"/>
</dbReference>
<evidence type="ECO:0000313" key="6">
    <source>
        <dbReference type="EMBL" id="MBO1902485.1"/>
    </source>
</evidence>
<feature type="domain" description="HTH tetR-type" evidence="5">
    <location>
        <begin position="20"/>
        <end position="80"/>
    </location>
</feature>
<dbReference type="SUPFAM" id="SSF46689">
    <property type="entry name" value="Homeodomain-like"/>
    <property type="match status" value="1"/>
</dbReference>
<dbReference type="GO" id="GO:0000976">
    <property type="term" value="F:transcription cis-regulatory region binding"/>
    <property type="evidence" value="ECO:0007669"/>
    <property type="project" value="TreeGrafter"/>
</dbReference>
<dbReference type="Pfam" id="PF00440">
    <property type="entry name" value="TetR_N"/>
    <property type="match status" value="1"/>
</dbReference>
<keyword evidence="3" id="KW-0804">Transcription</keyword>
<dbReference type="PROSITE" id="PS50977">
    <property type="entry name" value="HTH_TETR_2"/>
    <property type="match status" value="1"/>
</dbReference>
<dbReference type="GO" id="GO:0003700">
    <property type="term" value="F:DNA-binding transcription factor activity"/>
    <property type="evidence" value="ECO:0007669"/>
    <property type="project" value="TreeGrafter"/>
</dbReference>
<evidence type="ECO:0000256" key="2">
    <source>
        <dbReference type="ARBA" id="ARBA00023125"/>
    </source>
</evidence>
<reference evidence="6" key="1">
    <citation type="submission" date="2021-03" db="EMBL/GenBank/DDBJ databases">
        <title>Leucobacter chromiisoli sp. nov., isolated from chromium-containing soil of chemical plant.</title>
        <authorList>
            <person name="Xu Z."/>
        </authorList>
    </citation>
    <scope>NUCLEOTIDE SEQUENCE</scope>
    <source>
        <strain evidence="6">S27</strain>
    </source>
</reference>
<feature type="DNA-binding region" description="H-T-H motif" evidence="4">
    <location>
        <begin position="43"/>
        <end position="62"/>
    </location>
</feature>
<evidence type="ECO:0000256" key="4">
    <source>
        <dbReference type="PROSITE-ProRule" id="PRU00335"/>
    </source>
</evidence>
<dbReference type="SUPFAM" id="SSF48498">
    <property type="entry name" value="Tetracyclin repressor-like, C-terminal domain"/>
    <property type="match status" value="1"/>
</dbReference>
<evidence type="ECO:0000256" key="3">
    <source>
        <dbReference type="ARBA" id="ARBA00023163"/>
    </source>
</evidence>
<keyword evidence="7" id="KW-1185">Reference proteome</keyword>
<dbReference type="Proteomes" id="UP000664382">
    <property type="component" value="Unassembled WGS sequence"/>
</dbReference>
<dbReference type="InterPro" id="IPR009057">
    <property type="entry name" value="Homeodomain-like_sf"/>
</dbReference>
<gene>
    <name evidence="6" type="ORF">J4H92_11055</name>
</gene>
<proteinExistence type="predicted"/>
<dbReference type="InterPro" id="IPR001647">
    <property type="entry name" value="HTH_TetR"/>
</dbReference>
<dbReference type="InterPro" id="IPR036271">
    <property type="entry name" value="Tet_transcr_reg_TetR-rel_C_sf"/>
</dbReference>
<comment type="caution">
    <text evidence="6">The sequence shown here is derived from an EMBL/GenBank/DDBJ whole genome shotgun (WGS) entry which is preliminary data.</text>
</comment>
<name>A0A939SCI7_9MICO</name>
<evidence type="ECO:0000313" key="7">
    <source>
        <dbReference type="Proteomes" id="UP000664382"/>
    </source>
</evidence>